<dbReference type="SUPFAM" id="SSF55486">
    <property type="entry name" value="Metalloproteases ('zincins'), catalytic domain"/>
    <property type="match status" value="2"/>
</dbReference>
<reference evidence="2 3" key="1">
    <citation type="submission" date="2020-08" db="EMBL/GenBank/DDBJ databases">
        <title>Genomic Encyclopedia of Type Strains, Phase IV (KMG-IV): sequencing the most valuable type-strain genomes for metagenomic binning, comparative biology and taxonomic classification.</title>
        <authorList>
            <person name="Goeker M."/>
        </authorList>
    </citation>
    <scope>NUCLEOTIDE SEQUENCE [LARGE SCALE GENOMIC DNA]</scope>
    <source>
        <strain evidence="2 3">DSM 105137</strain>
    </source>
</reference>
<proteinExistence type="predicted"/>
<name>A0A840EFA1_9BACT</name>
<keyword evidence="1" id="KW-0732">Signal</keyword>
<sequence>MRKALLATLSLFFCLALTAQTKSKGHTITCWTDGATASLPKSAPVEFAAANLSVLTPFELIFTDSVPEAAEASIRFAADVWGSYLQSTVPVRVNVDWRDEGDERLLASAGPSFLFRDFDGAPERNVWYPVALAEAIFGQELNDSDAPDINIVVNSTANWNYDTEGTVPRNRIDLATVILHELGHGLGFLSSIDSTTDSTVSIGFDDYLIIYDLFLETPPGQSLSDTSLFTTPSKELLAAVIERLDFAGDNAVRENGGELVPLFAPQTFDVGSSVSHLDERTYRTGTINALMTPSVANGEAIRDPGPVTLGILEDLGWPLRYDLTSTRQMIAGQLTVYPNPANYSFTLPLEEVLSPTVAVLYAADGREVRRVDISRERISAEVDVTGLTPGLYTLFVPDGGSRAFSGRVIVR</sequence>
<keyword evidence="3" id="KW-1185">Reference proteome</keyword>
<evidence type="ECO:0000313" key="3">
    <source>
        <dbReference type="Proteomes" id="UP000576209"/>
    </source>
</evidence>
<feature type="chain" id="PRO_5032499636" description="Secreted protein (Por secretion system target)" evidence="1">
    <location>
        <begin position="20"/>
        <end position="411"/>
    </location>
</feature>
<dbReference type="InterPro" id="IPR024079">
    <property type="entry name" value="MetalloPept_cat_dom_sf"/>
</dbReference>
<gene>
    <name evidence="2" type="ORF">GGR28_003113</name>
</gene>
<comment type="caution">
    <text evidence="2">The sequence shown here is derived from an EMBL/GenBank/DDBJ whole genome shotgun (WGS) entry which is preliminary data.</text>
</comment>
<accession>A0A840EFA1</accession>
<dbReference type="Proteomes" id="UP000576209">
    <property type="component" value="Unassembled WGS sequence"/>
</dbReference>
<evidence type="ECO:0000256" key="1">
    <source>
        <dbReference type="SAM" id="SignalP"/>
    </source>
</evidence>
<dbReference type="RefSeq" id="WP_183496716.1">
    <property type="nucleotide sequence ID" value="NZ_JACIFF010000008.1"/>
</dbReference>
<dbReference type="EMBL" id="JACIFF010000008">
    <property type="protein sequence ID" value="MBB4080479.1"/>
    <property type="molecule type" value="Genomic_DNA"/>
</dbReference>
<dbReference type="Gene3D" id="3.40.390.10">
    <property type="entry name" value="Collagenase (Catalytic Domain)"/>
    <property type="match status" value="1"/>
</dbReference>
<protein>
    <recommendedName>
        <fullName evidence="4">Secreted protein (Por secretion system target)</fullName>
    </recommendedName>
</protein>
<organism evidence="2 3">
    <name type="scientific">Neolewinella aquimaris</name>
    <dbReference type="NCBI Taxonomy" id="1835722"/>
    <lineage>
        <taxon>Bacteria</taxon>
        <taxon>Pseudomonadati</taxon>
        <taxon>Bacteroidota</taxon>
        <taxon>Saprospiria</taxon>
        <taxon>Saprospirales</taxon>
        <taxon>Lewinellaceae</taxon>
        <taxon>Neolewinella</taxon>
    </lineage>
</organism>
<dbReference type="GO" id="GO:0008237">
    <property type="term" value="F:metallopeptidase activity"/>
    <property type="evidence" value="ECO:0007669"/>
    <property type="project" value="InterPro"/>
</dbReference>
<feature type="signal peptide" evidence="1">
    <location>
        <begin position="1"/>
        <end position="19"/>
    </location>
</feature>
<evidence type="ECO:0008006" key="4">
    <source>
        <dbReference type="Google" id="ProtNLM"/>
    </source>
</evidence>
<evidence type="ECO:0000313" key="2">
    <source>
        <dbReference type="EMBL" id="MBB4080479.1"/>
    </source>
</evidence>
<dbReference type="AlphaFoldDB" id="A0A840EFA1"/>